<keyword evidence="9" id="KW-1185">Reference proteome</keyword>
<feature type="transmembrane region" description="Helical" evidence="7">
    <location>
        <begin position="174"/>
        <end position="193"/>
    </location>
</feature>
<feature type="transmembrane region" description="Helical" evidence="7">
    <location>
        <begin position="81"/>
        <end position="100"/>
    </location>
</feature>
<evidence type="ECO:0000256" key="7">
    <source>
        <dbReference type="SAM" id="Phobius"/>
    </source>
</evidence>
<dbReference type="Proteomes" id="UP000698752">
    <property type="component" value="Unassembled WGS sequence"/>
</dbReference>
<evidence type="ECO:0000313" key="9">
    <source>
        <dbReference type="Proteomes" id="UP000698752"/>
    </source>
</evidence>
<dbReference type="InterPro" id="IPR011701">
    <property type="entry name" value="MFS"/>
</dbReference>
<dbReference type="EMBL" id="JAAEDI010000008">
    <property type="protein sequence ID" value="MBR0649839.1"/>
    <property type="molecule type" value="Genomic_DNA"/>
</dbReference>
<keyword evidence="5 7" id="KW-1133">Transmembrane helix</keyword>
<feature type="transmembrane region" description="Helical" evidence="7">
    <location>
        <begin position="281"/>
        <end position="303"/>
    </location>
</feature>
<dbReference type="InterPro" id="IPR036259">
    <property type="entry name" value="MFS_trans_sf"/>
</dbReference>
<dbReference type="InterPro" id="IPR004752">
    <property type="entry name" value="AmpG_permease/AT-1"/>
</dbReference>
<dbReference type="PANTHER" id="PTHR12778">
    <property type="entry name" value="SOLUTE CARRIER FAMILY 33 ACETYL-COA TRANSPORTER -RELATED"/>
    <property type="match status" value="1"/>
</dbReference>
<reference evidence="9" key="1">
    <citation type="journal article" date="2021" name="Syst. Appl. Microbiol.">
        <title>Roseomonas hellenica sp. nov., isolated from roots of wild-growing Alkanna tinctoria.</title>
        <authorList>
            <person name="Rat A."/>
            <person name="Naranjo H.D."/>
            <person name="Lebbe L."/>
            <person name="Cnockaert M."/>
            <person name="Krigas N."/>
            <person name="Grigoriadou K."/>
            <person name="Maloupa E."/>
            <person name="Willems A."/>
        </authorList>
    </citation>
    <scope>NUCLEOTIDE SEQUENCE [LARGE SCALE GENOMIC DNA]</scope>
    <source>
        <strain evidence="9">LMG 31159</strain>
    </source>
</reference>
<gene>
    <name evidence="8" type="ORF">GXW78_09205</name>
</gene>
<evidence type="ECO:0000256" key="5">
    <source>
        <dbReference type="ARBA" id="ARBA00022989"/>
    </source>
</evidence>
<organism evidence="8 9">
    <name type="scientific">Neoroseomonas terrae</name>
    <dbReference type="NCBI Taxonomy" id="424799"/>
    <lineage>
        <taxon>Bacteria</taxon>
        <taxon>Pseudomonadati</taxon>
        <taxon>Pseudomonadota</taxon>
        <taxon>Alphaproteobacteria</taxon>
        <taxon>Acetobacterales</taxon>
        <taxon>Acetobacteraceae</taxon>
        <taxon>Neoroseomonas</taxon>
    </lineage>
</organism>
<dbReference type="RefSeq" id="WP_211868107.1">
    <property type="nucleotide sequence ID" value="NZ_JAAEDI010000008.1"/>
</dbReference>
<evidence type="ECO:0000256" key="3">
    <source>
        <dbReference type="ARBA" id="ARBA00022448"/>
    </source>
</evidence>
<keyword evidence="3" id="KW-0813">Transport</keyword>
<feature type="transmembrane region" description="Helical" evidence="7">
    <location>
        <begin position="106"/>
        <end position="128"/>
    </location>
</feature>
<name>A0ABS5EFP4_9PROT</name>
<feature type="transmembrane region" description="Helical" evidence="7">
    <location>
        <begin position="253"/>
        <end position="274"/>
    </location>
</feature>
<sequence>MAVLSTGRVLGAVVGIYAAQSIVGGLVFQSVPAVLRQQGQPLGLIGLVWLLMLIHALKFLWSPAVESLRLRPDGTRHSRHIILSGQLATALLLAVLAMAGTDTVTLFAILALATIATATVDIACDAFAVEQLPRQARGWGNAMQVGGAYLGIMLGGGGFLIAVGRFGWEPAAMAIAACMVVFAIPLLLTPEPLGDAARQAAHRPSLRDALRRPAFRIGLLTVLAAQIALRIGYGMLGPFLIDRGFDLETLGWLTGLGGTLAGLAGTIVAATILAHHDVGRVLRLAVATQGVIFILLAAAAMTPDLPREALMALPLLLGFIAGASFVVLYSAMMGWATGPQPGVDYALLQSADAALAAIAGMSAGLLGQFIGIDACFVLAAALALVMAVLLPGLARRAERGA</sequence>
<keyword evidence="4 7" id="KW-0812">Transmembrane</keyword>
<feature type="transmembrane region" description="Helical" evidence="7">
    <location>
        <begin position="42"/>
        <end position="61"/>
    </location>
</feature>
<feature type="transmembrane region" description="Helical" evidence="7">
    <location>
        <begin position="214"/>
        <end position="233"/>
    </location>
</feature>
<dbReference type="PANTHER" id="PTHR12778:SF10">
    <property type="entry name" value="MAJOR FACILITATOR SUPERFAMILY DOMAIN-CONTAINING PROTEIN 3"/>
    <property type="match status" value="1"/>
</dbReference>
<protein>
    <submittedName>
        <fullName evidence="8">MFS transporter</fullName>
    </submittedName>
</protein>
<evidence type="ECO:0000256" key="4">
    <source>
        <dbReference type="ARBA" id="ARBA00022692"/>
    </source>
</evidence>
<feature type="transmembrane region" description="Helical" evidence="7">
    <location>
        <begin position="148"/>
        <end position="168"/>
    </location>
</feature>
<dbReference type="Pfam" id="PF07690">
    <property type="entry name" value="MFS_1"/>
    <property type="match status" value="1"/>
</dbReference>
<dbReference type="SUPFAM" id="SSF103473">
    <property type="entry name" value="MFS general substrate transporter"/>
    <property type="match status" value="1"/>
</dbReference>
<feature type="transmembrane region" description="Helical" evidence="7">
    <location>
        <begin position="309"/>
        <end position="331"/>
    </location>
</feature>
<comment type="subcellular location">
    <subcellularLocation>
        <location evidence="1">Membrane</location>
        <topology evidence="1">Multi-pass membrane protein</topology>
    </subcellularLocation>
</comment>
<accession>A0ABS5EFP4</accession>
<evidence type="ECO:0000256" key="1">
    <source>
        <dbReference type="ARBA" id="ARBA00004141"/>
    </source>
</evidence>
<evidence type="ECO:0000256" key="6">
    <source>
        <dbReference type="ARBA" id="ARBA00023136"/>
    </source>
</evidence>
<feature type="transmembrane region" description="Helical" evidence="7">
    <location>
        <begin position="369"/>
        <end position="390"/>
    </location>
</feature>
<dbReference type="Gene3D" id="1.20.1250.20">
    <property type="entry name" value="MFS general substrate transporter like domains"/>
    <property type="match status" value="2"/>
</dbReference>
<evidence type="ECO:0000256" key="2">
    <source>
        <dbReference type="ARBA" id="ARBA00008335"/>
    </source>
</evidence>
<keyword evidence="6 7" id="KW-0472">Membrane</keyword>
<evidence type="ECO:0000313" key="8">
    <source>
        <dbReference type="EMBL" id="MBR0649839.1"/>
    </source>
</evidence>
<proteinExistence type="inferred from homology"/>
<comment type="caution">
    <text evidence="8">The sequence shown here is derived from an EMBL/GenBank/DDBJ whole genome shotgun (WGS) entry which is preliminary data.</text>
</comment>
<comment type="similarity">
    <text evidence="2">Belongs to the major facilitator superfamily.</text>
</comment>